<sequence>MSRAPRPKTGLLALGALPLLLADWFIALMVLGRDCAPLYEGGNLTRCAGGLSEEELTATAALIAPALLTLQTALIILIRRPGRAPRMTTDRPWTGDDHHHNNACHTRWRESMNRSSTRPDPPDEWYSTQCGGCRFWIALTGQLGLDHGACTNPASPFDARVRFEHDGCPQFAVREDGSFG</sequence>
<gene>
    <name evidence="1" type="ORF">MF672_009375</name>
</gene>
<dbReference type="EMBL" id="JAKRKC020000001">
    <property type="protein sequence ID" value="MCK2214000.1"/>
    <property type="molecule type" value="Genomic_DNA"/>
</dbReference>
<protein>
    <submittedName>
        <fullName evidence="1">DUF3027 domain-containing protein</fullName>
    </submittedName>
</protein>
<comment type="caution">
    <text evidence="1">The sequence shown here is derived from an EMBL/GenBank/DDBJ whole genome shotgun (WGS) entry which is preliminary data.</text>
</comment>
<evidence type="ECO:0000313" key="1">
    <source>
        <dbReference type="EMBL" id="MCK2214000.1"/>
    </source>
</evidence>
<dbReference type="RefSeq" id="WP_242373336.1">
    <property type="nucleotide sequence ID" value="NZ_JAKRKC020000001.1"/>
</dbReference>
<accession>A0ABT0FNS6</accession>
<name>A0ABT0FNS6_9ACTN</name>
<organism evidence="1 2">
    <name type="scientific">Actinomadura luzonensis</name>
    <dbReference type="NCBI Taxonomy" id="2805427"/>
    <lineage>
        <taxon>Bacteria</taxon>
        <taxon>Bacillati</taxon>
        <taxon>Actinomycetota</taxon>
        <taxon>Actinomycetes</taxon>
        <taxon>Streptosporangiales</taxon>
        <taxon>Thermomonosporaceae</taxon>
        <taxon>Actinomadura</taxon>
    </lineage>
</organism>
<evidence type="ECO:0000313" key="2">
    <source>
        <dbReference type="Proteomes" id="UP001317259"/>
    </source>
</evidence>
<dbReference type="InterPro" id="IPR021391">
    <property type="entry name" value="DUF3027"/>
</dbReference>
<dbReference type="Proteomes" id="UP001317259">
    <property type="component" value="Unassembled WGS sequence"/>
</dbReference>
<proteinExistence type="predicted"/>
<keyword evidence="2" id="KW-1185">Reference proteome</keyword>
<reference evidence="1 2" key="1">
    <citation type="submission" date="2022-04" db="EMBL/GenBank/DDBJ databases">
        <title>Genome draft of Actinomadura sp. ATCC 31491.</title>
        <authorList>
            <person name="Shi X."/>
            <person name="Du Y."/>
        </authorList>
    </citation>
    <scope>NUCLEOTIDE SEQUENCE [LARGE SCALE GENOMIC DNA]</scope>
    <source>
        <strain evidence="1 2">ATCC 31491</strain>
    </source>
</reference>
<dbReference type="Pfam" id="PF11228">
    <property type="entry name" value="DUF3027"/>
    <property type="match status" value="1"/>
</dbReference>